<gene>
    <name evidence="2" type="ORF">GCM10022236_22500</name>
</gene>
<keyword evidence="1" id="KW-0472">Membrane</keyword>
<feature type="transmembrane region" description="Helical" evidence="1">
    <location>
        <begin position="59"/>
        <end position="81"/>
    </location>
</feature>
<feature type="transmembrane region" description="Helical" evidence="1">
    <location>
        <begin position="333"/>
        <end position="353"/>
    </location>
</feature>
<feature type="transmembrane region" description="Helical" evidence="1">
    <location>
        <begin position="102"/>
        <end position="128"/>
    </location>
</feature>
<evidence type="ECO:0000256" key="1">
    <source>
        <dbReference type="SAM" id="Phobius"/>
    </source>
</evidence>
<sequence length="530" mass="55506">MVAVLVQLKLHLLRNSLKRSVWRTVGLILGMAYALFIVVLVLAGMTALRWTSTELTADVTVLAFSALTLGWLLFSLLVFGVDETVDPAKFALLPVRSRQLQPGLFVSGLIGSPGVATVLVGFGLVIAWARSVPLVVAAVIAFPIGVATCFLLSRAGTSAFASFLASRRFRDLAFIVLALFGVVMGIGGNLIGGLAGRDPSQMRGVLASAATLAGWSPFGWAWSVPAAVSRGEWLGAGLRLLLAVALAVALWWVWGFYLAQRLTSPIESGGGAGKVRSGGFVDRLYPATPAGGVAVRTLHYWRRDPRYFAGVAGLSIAPIIILISTMVNPYPGSTVVAALAPILLALLLGMSVAQDLSYDGTAVWQHIVSGVRGADDRAGRVMSTLTVFGPLLVLLVLVTMILTGEWRLLPMVAGVAFGVALIGLGVGSFVGSLWQWPAPPPGANPFQKGSSGGLPSFLSFSASSIGTFVLAIPLAALAAGSFWVSWLGWLALPVGIGLGYVVLRIGIAQGGKLLDRRWPEVMAAVSEKAA</sequence>
<feature type="transmembrane region" description="Helical" evidence="1">
    <location>
        <begin position="307"/>
        <end position="327"/>
    </location>
</feature>
<proteinExistence type="predicted"/>
<keyword evidence="1" id="KW-0812">Transmembrane</keyword>
<evidence type="ECO:0000313" key="3">
    <source>
        <dbReference type="Proteomes" id="UP001501490"/>
    </source>
</evidence>
<dbReference type="RefSeq" id="WP_344804453.1">
    <property type="nucleotide sequence ID" value="NZ_BAABAB010000015.1"/>
</dbReference>
<feature type="transmembrane region" description="Helical" evidence="1">
    <location>
        <begin position="240"/>
        <end position="259"/>
    </location>
</feature>
<feature type="transmembrane region" description="Helical" evidence="1">
    <location>
        <begin position="21"/>
        <end position="47"/>
    </location>
</feature>
<evidence type="ECO:0000313" key="2">
    <source>
        <dbReference type="EMBL" id="GAA3619769.1"/>
    </source>
</evidence>
<feature type="transmembrane region" description="Helical" evidence="1">
    <location>
        <begin position="457"/>
        <end position="480"/>
    </location>
</feature>
<feature type="transmembrane region" description="Helical" evidence="1">
    <location>
        <begin position="172"/>
        <end position="195"/>
    </location>
</feature>
<feature type="transmembrane region" description="Helical" evidence="1">
    <location>
        <begin position="381"/>
        <end position="402"/>
    </location>
</feature>
<feature type="transmembrane region" description="Helical" evidence="1">
    <location>
        <begin position="486"/>
        <end position="507"/>
    </location>
</feature>
<evidence type="ECO:0008006" key="4">
    <source>
        <dbReference type="Google" id="ProtNLM"/>
    </source>
</evidence>
<reference evidence="3" key="1">
    <citation type="journal article" date="2019" name="Int. J. Syst. Evol. Microbiol.">
        <title>The Global Catalogue of Microorganisms (GCM) 10K type strain sequencing project: providing services to taxonomists for standard genome sequencing and annotation.</title>
        <authorList>
            <consortium name="The Broad Institute Genomics Platform"/>
            <consortium name="The Broad Institute Genome Sequencing Center for Infectious Disease"/>
            <person name="Wu L."/>
            <person name="Ma J."/>
        </authorList>
    </citation>
    <scope>NUCLEOTIDE SEQUENCE [LARGE SCALE GENOMIC DNA]</scope>
    <source>
        <strain evidence="3">JCM 16929</strain>
    </source>
</reference>
<keyword evidence="3" id="KW-1185">Reference proteome</keyword>
<accession>A0ABP6ZY61</accession>
<keyword evidence="1" id="KW-1133">Transmembrane helix</keyword>
<comment type="caution">
    <text evidence="2">The sequence shown here is derived from an EMBL/GenBank/DDBJ whole genome shotgun (WGS) entry which is preliminary data.</text>
</comment>
<protein>
    <recommendedName>
        <fullName evidence="4">ABC-2 type transport system permease protein</fullName>
    </recommendedName>
</protein>
<feature type="transmembrane region" description="Helical" evidence="1">
    <location>
        <begin position="134"/>
        <end position="152"/>
    </location>
</feature>
<dbReference type="EMBL" id="BAABAB010000015">
    <property type="protein sequence ID" value="GAA3619769.1"/>
    <property type="molecule type" value="Genomic_DNA"/>
</dbReference>
<dbReference type="Proteomes" id="UP001501490">
    <property type="component" value="Unassembled WGS sequence"/>
</dbReference>
<organism evidence="2 3">
    <name type="scientific">Microlunatus ginsengisoli</name>
    <dbReference type="NCBI Taxonomy" id="363863"/>
    <lineage>
        <taxon>Bacteria</taxon>
        <taxon>Bacillati</taxon>
        <taxon>Actinomycetota</taxon>
        <taxon>Actinomycetes</taxon>
        <taxon>Propionibacteriales</taxon>
        <taxon>Propionibacteriaceae</taxon>
        <taxon>Microlunatus</taxon>
    </lineage>
</organism>
<feature type="transmembrane region" description="Helical" evidence="1">
    <location>
        <begin position="408"/>
        <end position="436"/>
    </location>
</feature>
<name>A0ABP6ZY61_9ACTN</name>